<organism evidence="2 3">
    <name type="scientific">Luteibacter yeojuensis</name>
    <dbReference type="NCBI Taxonomy" id="345309"/>
    <lineage>
        <taxon>Bacteria</taxon>
        <taxon>Pseudomonadati</taxon>
        <taxon>Pseudomonadota</taxon>
        <taxon>Gammaproteobacteria</taxon>
        <taxon>Lysobacterales</taxon>
        <taxon>Rhodanobacteraceae</taxon>
        <taxon>Luteibacter</taxon>
    </lineage>
</organism>
<dbReference type="InterPro" id="IPR053524">
    <property type="entry name" value="Aerial_hyphae_peptide-synth"/>
</dbReference>
<dbReference type="SMART" id="SM00220">
    <property type="entry name" value="S_TKc"/>
    <property type="match status" value="1"/>
</dbReference>
<dbReference type="Pfam" id="PF25816">
    <property type="entry name" value="RamC_N"/>
    <property type="match status" value="1"/>
</dbReference>
<keyword evidence="3" id="KW-1185">Reference proteome</keyword>
<dbReference type="GO" id="GO:0031179">
    <property type="term" value="P:peptide modification"/>
    <property type="evidence" value="ECO:0007669"/>
    <property type="project" value="InterPro"/>
</dbReference>
<dbReference type="SUPFAM" id="SSF158745">
    <property type="entry name" value="LanC-like"/>
    <property type="match status" value="1"/>
</dbReference>
<dbReference type="InterPro" id="IPR057929">
    <property type="entry name" value="RamC_N"/>
</dbReference>
<dbReference type="InterPro" id="IPR011009">
    <property type="entry name" value="Kinase-like_dom_sf"/>
</dbReference>
<proteinExistence type="predicted"/>
<dbReference type="EMBL" id="JZRB01000014">
    <property type="protein sequence ID" value="KJV35794.1"/>
    <property type="molecule type" value="Genomic_DNA"/>
</dbReference>
<dbReference type="GO" id="GO:0004672">
    <property type="term" value="F:protein kinase activity"/>
    <property type="evidence" value="ECO:0007669"/>
    <property type="project" value="InterPro"/>
</dbReference>
<dbReference type="Gene3D" id="1.10.510.10">
    <property type="entry name" value="Transferase(Phosphotransferase) domain 1"/>
    <property type="match status" value="1"/>
</dbReference>
<dbReference type="Proteomes" id="UP000033651">
    <property type="component" value="Unassembled WGS sequence"/>
</dbReference>
<dbReference type="NCBIfam" id="NF038151">
    <property type="entry name" value="lanthi_synth_III"/>
    <property type="match status" value="1"/>
</dbReference>
<sequence>MDREFFEPYARHVVVRDDFEAVVRRQLPPGWTLQRAGVWMHARPPSARLPVQGWKIHVSSVAATARIVLAIATAILVASGTAFKFAADLQLLAAINGKRWPRGGSGKFITVYPEDLRAFRRLLDDLAAALTGYAGPHVLTDRRHPDCPVVSYRYGGIAGEHHVDASGRREYLLRRPDGGMQPDDRAPRYTVPEWLTDPLGAEGAAAGDAMPLLGAGRFRPLKALAFSAAGGVYIADDLFEGRRVVIKEARPHIGAAEPATASLRKEFRLLRRLAPLDVAPRPIAHFREWEHSFLAEELLEGETLRGWLARRYPWLRAGATRMDVARYFDEVGGVFASFAATLARVHAAGVSIGDLSFHNCIVEASGRVRLIDLETAVEDGLDKVADAWTPGFAPKGAQRGTHAEAMAADRYAFGANLFAACLPANALQPLDASAIPRFLRQYVDDLGYPQAYADTVSALMHDRPERRPDPVAAMAALRDAIGRMPRDGWPTPHRVAPPAGVDGMADRLFAYIDTQARSPRKDRFVPAGPQVFETHPHGVAHGAAGILHAYLRAGRTVPANLLAWLTAGVQAGGGRGAGLMGGDAGIAWVLLEAGETSLANALLAAAPLDGAVAQHAGLHDGTAGWGLARLKAWHALGAAAALADATLAGDSLLACAVHVDGALCWPDGARQPLGLAAGASGIALFLLHLHLATDDERYLAAARAALDFDLGQGMPNAHGTLSWPAWVGGPTLLPYLRQGTAGVLAVAARMHACTGDERYRDAVLAADADLCRRHAISPGLFDGLAGLGETLLDLATFLPGDAARYRDEAMRVACGIEPFLLPRGEALAMPGAELARISCDFATGNAGAGAFLDRLAHGGHASFMLDEALHAAAQARCEAA</sequence>
<feature type="domain" description="Protein kinase" evidence="1">
    <location>
        <begin position="218"/>
        <end position="481"/>
    </location>
</feature>
<accession>A0A0F3L0B0</accession>
<evidence type="ECO:0000313" key="2">
    <source>
        <dbReference type="EMBL" id="KJV35794.1"/>
    </source>
</evidence>
<name>A0A0F3L0B0_9GAMM</name>
<dbReference type="Gene3D" id="1.50.10.20">
    <property type="match status" value="1"/>
</dbReference>
<dbReference type="SUPFAM" id="SSF56112">
    <property type="entry name" value="Protein kinase-like (PK-like)"/>
    <property type="match status" value="1"/>
</dbReference>
<dbReference type="PATRIC" id="fig|345309.4.peg.675"/>
<dbReference type="InterPro" id="IPR058053">
    <property type="entry name" value="RamC_C"/>
</dbReference>
<dbReference type="PROSITE" id="PS50011">
    <property type="entry name" value="PROTEIN_KINASE_DOM"/>
    <property type="match status" value="1"/>
</dbReference>
<dbReference type="InterPro" id="IPR000719">
    <property type="entry name" value="Prot_kinase_dom"/>
</dbReference>
<protein>
    <recommendedName>
        <fullName evidence="1">Protein kinase domain-containing protein</fullName>
    </recommendedName>
</protein>
<reference evidence="2 3" key="1">
    <citation type="submission" date="2015-03" db="EMBL/GenBank/DDBJ databases">
        <title>Draft genome sequence of Luteibacter yeojuensis strain SU11.</title>
        <authorList>
            <person name="Sulaiman J."/>
            <person name="Priya K."/>
            <person name="Chan K.-G."/>
        </authorList>
    </citation>
    <scope>NUCLEOTIDE SEQUENCE [LARGE SCALE GENOMIC DNA]</scope>
    <source>
        <strain evidence="2 3">SU11</strain>
    </source>
</reference>
<evidence type="ECO:0000259" key="1">
    <source>
        <dbReference type="PROSITE" id="PS50011"/>
    </source>
</evidence>
<dbReference type="GO" id="GO:0005524">
    <property type="term" value="F:ATP binding"/>
    <property type="evidence" value="ECO:0007669"/>
    <property type="project" value="InterPro"/>
</dbReference>
<evidence type="ECO:0000313" key="3">
    <source>
        <dbReference type="Proteomes" id="UP000033651"/>
    </source>
</evidence>
<dbReference type="Pfam" id="PF05147">
    <property type="entry name" value="LANC_like"/>
    <property type="match status" value="1"/>
</dbReference>
<dbReference type="AlphaFoldDB" id="A0A0F3L0B0"/>
<dbReference type="SMART" id="SM01260">
    <property type="entry name" value="LANC_like"/>
    <property type="match status" value="1"/>
</dbReference>
<gene>
    <name evidence="2" type="ORF">VI08_07350</name>
</gene>
<dbReference type="InterPro" id="IPR007822">
    <property type="entry name" value="LANC-like"/>
</dbReference>
<comment type="caution">
    <text evidence="2">The sequence shown here is derived from an EMBL/GenBank/DDBJ whole genome shotgun (WGS) entry which is preliminary data.</text>
</comment>
<dbReference type="Gene3D" id="3.30.200.20">
    <property type="entry name" value="Phosphorylase Kinase, domain 1"/>
    <property type="match status" value="1"/>
</dbReference>
<dbReference type="CDD" id="cd04791">
    <property type="entry name" value="LanC_SerThrkinase"/>
    <property type="match status" value="1"/>
</dbReference>